<gene>
    <name evidence="2" type="ORF">HTAM1171_LOCUS3204</name>
</gene>
<feature type="compositionally biased region" description="Polar residues" evidence="1">
    <location>
        <begin position="71"/>
        <end position="84"/>
    </location>
</feature>
<proteinExistence type="predicted"/>
<dbReference type="EMBL" id="HBGV01005353">
    <property type="protein sequence ID" value="CAD9478975.1"/>
    <property type="molecule type" value="Transcribed_RNA"/>
</dbReference>
<feature type="region of interest" description="Disordered" evidence="1">
    <location>
        <begin position="66"/>
        <end position="131"/>
    </location>
</feature>
<dbReference type="AlphaFoldDB" id="A0A7S2H2X8"/>
<sequence>MAVDKQRRRSILISTAVATAAASSLISTSAETSLVLAPSQLSSVCPPTTFVGGVRSGATLGRIRQRRTHNSRPIATSSSLSNPMPHNHFSQKDTTPPKSLLYAKKGGEAKNDKKNDKETKNNFLNDDKNDPFNQKAEILVTEEQLAEEEERETLLNQSIDSFLRGEYDRPFAEDAAAPHPGLNPGDVVDVSLRSLRDLDDPEPCHGAAVMLRFTAPLSRGERWGGGTSANPWKEVLRGALTPTMLARRIRASQFSGLLDWERLDVTEGLAIPNTRWSDIGVGSTIAFVNAALFFGNGVEPYMIQFTLRKIAGVWLIDDAVINKTEWFVEGDHNGNDEQELE</sequence>
<name>A0A7S2H2X8_9STRA</name>
<organism evidence="2">
    <name type="scientific">Helicotheca tamesis</name>
    <dbReference type="NCBI Taxonomy" id="374047"/>
    <lineage>
        <taxon>Eukaryota</taxon>
        <taxon>Sar</taxon>
        <taxon>Stramenopiles</taxon>
        <taxon>Ochrophyta</taxon>
        <taxon>Bacillariophyta</taxon>
        <taxon>Mediophyceae</taxon>
        <taxon>Lithodesmiophycidae</taxon>
        <taxon>Lithodesmiales</taxon>
        <taxon>Lithodesmiaceae</taxon>
        <taxon>Helicotheca</taxon>
    </lineage>
</organism>
<evidence type="ECO:0000313" key="2">
    <source>
        <dbReference type="EMBL" id="CAD9478975.1"/>
    </source>
</evidence>
<accession>A0A7S2H2X8</accession>
<reference evidence="2" key="1">
    <citation type="submission" date="2021-01" db="EMBL/GenBank/DDBJ databases">
        <authorList>
            <person name="Corre E."/>
            <person name="Pelletier E."/>
            <person name="Niang G."/>
            <person name="Scheremetjew M."/>
            <person name="Finn R."/>
            <person name="Kale V."/>
            <person name="Holt S."/>
            <person name="Cochrane G."/>
            <person name="Meng A."/>
            <person name="Brown T."/>
            <person name="Cohen L."/>
        </authorList>
    </citation>
    <scope>NUCLEOTIDE SEQUENCE</scope>
    <source>
        <strain evidence="2">CCMP826</strain>
    </source>
</reference>
<feature type="compositionally biased region" description="Basic and acidic residues" evidence="1">
    <location>
        <begin position="105"/>
        <end position="130"/>
    </location>
</feature>
<protein>
    <submittedName>
        <fullName evidence="2">Uncharacterized protein</fullName>
    </submittedName>
</protein>
<evidence type="ECO:0000256" key="1">
    <source>
        <dbReference type="SAM" id="MobiDB-lite"/>
    </source>
</evidence>